<dbReference type="AlphaFoldDB" id="A0A367EGE0"/>
<dbReference type="Proteomes" id="UP000253507">
    <property type="component" value="Unassembled WGS sequence"/>
</dbReference>
<evidence type="ECO:0008006" key="3">
    <source>
        <dbReference type="Google" id="ProtNLM"/>
    </source>
</evidence>
<organism evidence="1 2">
    <name type="scientific">Streptomyces reniochalinae</name>
    <dbReference type="NCBI Taxonomy" id="2250578"/>
    <lineage>
        <taxon>Bacteria</taxon>
        <taxon>Bacillati</taxon>
        <taxon>Actinomycetota</taxon>
        <taxon>Actinomycetes</taxon>
        <taxon>Kitasatosporales</taxon>
        <taxon>Streptomycetaceae</taxon>
        <taxon>Streptomyces</taxon>
    </lineage>
</organism>
<name>A0A367EGE0_9ACTN</name>
<reference evidence="1 2" key="1">
    <citation type="submission" date="2018-06" db="EMBL/GenBank/DDBJ databases">
        <title>Streptomyces reniochalinae sp. nov. and Streptomyces diacarnus sp. nov. from marine sponges.</title>
        <authorList>
            <person name="Li L."/>
        </authorList>
    </citation>
    <scope>NUCLEOTIDE SEQUENCE [LARGE SCALE GENOMIC DNA]</scope>
    <source>
        <strain evidence="1 2">LHW50302</strain>
    </source>
</reference>
<accession>A0A367EGE0</accession>
<comment type="caution">
    <text evidence="1">The sequence shown here is derived from an EMBL/GenBank/DDBJ whole genome shotgun (WGS) entry which is preliminary data.</text>
</comment>
<gene>
    <name evidence="1" type="ORF">DQ392_19565</name>
</gene>
<evidence type="ECO:0000313" key="2">
    <source>
        <dbReference type="Proteomes" id="UP000253507"/>
    </source>
</evidence>
<evidence type="ECO:0000313" key="1">
    <source>
        <dbReference type="EMBL" id="RCG16705.1"/>
    </source>
</evidence>
<keyword evidence="2" id="KW-1185">Reference proteome</keyword>
<sequence>MTDGSRTRPSARAVQTRLPWWGAVLPALGFALLLVLLVGAGRADAAEQTADSPLVSFLVHLWSSLPG</sequence>
<protein>
    <recommendedName>
        <fullName evidence="3">ABC transporter permease</fullName>
    </recommendedName>
</protein>
<proteinExistence type="predicted"/>
<dbReference type="EMBL" id="QOIM01000038">
    <property type="protein sequence ID" value="RCG16705.1"/>
    <property type="molecule type" value="Genomic_DNA"/>
</dbReference>